<protein>
    <submittedName>
        <fullName evidence="1">Uncharacterized protein</fullName>
    </submittedName>
</protein>
<name>A0A0W0TNG0_9GAMM</name>
<dbReference type="Pfam" id="PF11086">
    <property type="entry name" value="DUF2878"/>
    <property type="match status" value="1"/>
</dbReference>
<dbReference type="OrthoDB" id="5653161at2"/>
<reference evidence="1 2" key="1">
    <citation type="submission" date="2015-11" db="EMBL/GenBank/DDBJ databases">
        <title>Genomic analysis of 38 Legionella species identifies large and diverse effector repertoires.</title>
        <authorList>
            <person name="Burstein D."/>
            <person name="Amaro F."/>
            <person name="Zusman T."/>
            <person name="Lifshitz Z."/>
            <person name="Cohen O."/>
            <person name="Gilbert J.A."/>
            <person name="Pupko T."/>
            <person name="Shuman H.A."/>
            <person name="Segal G."/>
        </authorList>
    </citation>
    <scope>NUCLEOTIDE SEQUENCE [LARGE SCALE GENOMIC DNA]</scope>
    <source>
        <strain evidence="1 2">ATCC 49504</strain>
    </source>
</reference>
<dbReference type="STRING" id="45065.Lgee_2074"/>
<dbReference type="PROSITE" id="PS51257">
    <property type="entry name" value="PROKAR_LIPOPROTEIN"/>
    <property type="match status" value="1"/>
</dbReference>
<dbReference type="RefSeq" id="WP_028386182.1">
    <property type="nucleotide sequence ID" value="NZ_CAAAHN010000004.1"/>
</dbReference>
<evidence type="ECO:0000313" key="1">
    <source>
        <dbReference type="EMBL" id="KTC97103.1"/>
    </source>
</evidence>
<sequence length="181" mass="20685">MKTYYIKLLHGASWYLAWFACIHFAAKGDAWTGTGITLCLIALQMLLQAHNRLPWRDALFFTVALSLLGTVTDTLWQYAGLVQFHANPFHAPVSPPWMTALWLSFGVNIILIYRNWLTHYLLWGSIVFPSMIFAYWLGVRVGAATVTTNPLYFYTALGTTWALLLPLCLFVFNHLQRKTQP</sequence>
<accession>A0A0W0TNG0</accession>
<organism evidence="1 2">
    <name type="scientific">Legionella geestiana</name>
    <dbReference type="NCBI Taxonomy" id="45065"/>
    <lineage>
        <taxon>Bacteria</taxon>
        <taxon>Pseudomonadati</taxon>
        <taxon>Pseudomonadota</taxon>
        <taxon>Gammaproteobacteria</taxon>
        <taxon>Legionellales</taxon>
        <taxon>Legionellaceae</taxon>
        <taxon>Legionella</taxon>
    </lineage>
</organism>
<dbReference type="PATRIC" id="fig|45065.4.peg.2252"/>
<dbReference type="Proteomes" id="UP000054785">
    <property type="component" value="Unassembled WGS sequence"/>
</dbReference>
<comment type="caution">
    <text evidence="1">The sequence shown here is derived from an EMBL/GenBank/DDBJ whole genome shotgun (WGS) entry which is preliminary data.</text>
</comment>
<dbReference type="InterPro" id="IPR021306">
    <property type="entry name" value="DUF2878"/>
</dbReference>
<evidence type="ECO:0000313" key="2">
    <source>
        <dbReference type="Proteomes" id="UP000054785"/>
    </source>
</evidence>
<keyword evidence="2" id="KW-1185">Reference proteome</keyword>
<dbReference type="EMBL" id="LNYC01000073">
    <property type="protein sequence ID" value="KTC97103.1"/>
    <property type="molecule type" value="Genomic_DNA"/>
</dbReference>
<gene>
    <name evidence="1" type="ORF">Lgee_2074</name>
</gene>
<dbReference type="AlphaFoldDB" id="A0A0W0TNG0"/>
<proteinExistence type="predicted"/>